<feature type="compositionally biased region" description="Polar residues" evidence="2">
    <location>
        <begin position="205"/>
        <end position="214"/>
    </location>
</feature>
<name>A0A177WG01_BATDL</name>
<keyword evidence="3" id="KW-0732">Signal</keyword>
<dbReference type="Proteomes" id="UP000077115">
    <property type="component" value="Unassembled WGS sequence"/>
</dbReference>
<organism evidence="4 5">
    <name type="scientific">Batrachochytrium dendrobatidis (strain JEL423)</name>
    <dbReference type="NCBI Taxonomy" id="403673"/>
    <lineage>
        <taxon>Eukaryota</taxon>
        <taxon>Fungi</taxon>
        <taxon>Fungi incertae sedis</taxon>
        <taxon>Chytridiomycota</taxon>
        <taxon>Chytridiomycota incertae sedis</taxon>
        <taxon>Chytridiomycetes</taxon>
        <taxon>Rhizophydiales</taxon>
        <taxon>Rhizophydiales incertae sedis</taxon>
        <taxon>Batrachochytrium</taxon>
    </lineage>
</organism>
<feature type="signal peptide" evidence="3">
    <location>
        <begin position="1"/>
        <end position="20"/>
    </location>
</feature>
<gene>
    <name evidence="4" type="ORF">BDEG_22524</name>
</gene>
<evidence type="ECO:0000256" key="2">
    <source>
        <dbReference type="SAM" id="MobiDB-lite"/>
    </source>
</evidence>
<dbReference type="AlphaFoldDB" id="A0A177WG01"/>
<feature type="region of interest" description="Disordered" evidence="2">
    <location>
        <begin position="26"/>
        <end position="47"/>
    </location>
</feature>
<dbReference type="EMBL" id="DS022302">
    <property type="protein sequence ID" value="OAJ38614.1"/>
    <property type="molecule type" value="Genomic_DNA"/>
</dbReference>
<feature type="coiled-coil region" evidence="1">
    <location>
        <begin position="84"/>
        <end position="138"/>
    </location>
</feature>
<evidence type="ECO:0000256" key="1">
    <source>
        <dbReference type="SAM" id="Coils"/>
    </source>
</evidence>
<feature type="region of interest" description="Disordered" evidence="2">
    <location>
        <begin position="188"/>
        <end position="275"/>
    </location>
</feature>
<feature type="compositionally biased region" description="Basic and acidic residues" evidence="2">
    <location>
        <begin position="264"/>
        <end position="275"/>
    </location>
</feature>
<sequence length="275" mass="30453">MKLLIAVLSSILLACSVTIANPILPSETTSTKSSTSPTPNPNGIGLGGLNPLPDIIKEFLKEYAEIQYGFEEQEKICDSLKSEYDSQTMLVTDLETKIQDLEEKSQTSGDGPEYNGKIQKTKIDLEAQKAKLEDLGSRYSECVFEKNNIKFGMNRVEIKLVESVFGIWDPRSFNQKITLIGKHPSARGYFNGLRGKGKSLGRNKSLGQNPGGQQQRKKPSDQQRQDPQPSSSRPSGSLGQRVPSNRRNVFSRLVGNAGSLFQRPGDEDREPLIEH</sequence>
<dbReference type="VEuPathDB" id="FungiDB:BDEG_22524"/>
<proteinExistence type="predicted"/>
<reference evidence="4 5" key="1">
    <citation type="submission" date="2006-10" db="EMBL/GenBank/DDBJ databases">
        <title>The Genome Sequence of Batrachochytrium dendrobatidis JEL423.</title>
        <authorList>
            <consortium name="The Broad Institute Genome Sequencing Platform"/>
            <person name="Birren B."/>
            <person name="Lander E."/>
            <person name="Galagan J."/>
            <person name="Cuomo C."/>
            <person name="Devon K."/>
            <person name="Jaffe D."/>
            <person name="Butler J."/>
            <person name="Alvarez P."/>
            <person name="Gnerre S."/>
            <person name="Grabherr M."/>
            <person name="Kleber M."/>
            <person name="Mauceli E."/>
            <person name="Brockman W."/>
            <person name="Young S."/>
            <person name="LaButti K."/>
            <person name="Sykes S."/>
            <person name="DeCaprio D."/>
            <person name="Crawford M."/>
            <person name="Koehrsen M."/>
            <person name="Engels R."/>
            <person name="Montgomery P."/>
            <person name="Pearson M."/>
            <person name="Howarth C."/>
            <person name="Larson L."/>
            <person name="White J."/>
            <person name="O'Leary S."/>
            <person name="Kodira C."/>
            <person name="Zeng Q."/>
            <person name="Yandava C."/>
            <person name="Alvarado L."/>
            <person name="Longcore J."/>
            <person name="James T."/>
        </authorList>
    </citation>
    <scope>NUCLEOTIDE SEQUENCE [LARGE SCALE GENOMIC DNA]</scope>
    <source>
        <strain evidence="4 5">JEL423</strain>
    </source>
</reference>
<evidence type="ECO:0000256" key="3">
    <source>
        <dbReference type="SAM" id="SignalP"/>
    </source>
</evidence>
<feature type="compositionally biased region" description="Low complexity" evidence="2">
    <location>
        <begin position="225"/>
        <end position="235"/>
    </location>
</feature>
<protein>
    <submittedName>
        <fullName evidence="4">Uncharacterized protein</fullName>
    </submittedName>
</protein>
<dbReference type="STRING" id="403673.A0A177WG01"/>
<dbReference type="PROSITE" id="PS51257">
    <property type="entry name" value="PROKAR_LIPOPROTEIN"/>
    <property type="match status" value="1"/>
</dbReference>
<reference evidence="4 5" key="2">
    <citation type="submission" date="2016-05" db="EMBL/GenBank/DDBJ databases">
        <title>Lineage-specific infection strategies underlie the spectrum of fungal disease in amphibians.</title>
        <authorList>
            <person name="Cuomo C.A."/>
            <person name="Farrer R.A."/>
            <person name="James T."/>
            <person name="Longcore J."/>
            <person name="Birren B."/>
        </authorList>
    </citation>
    <scope>NUCLEOTIDE SEQUENCE [LARGE SCALE GENOMIC DNA]</scope>
    <source>
        <strain evidence="4 5">JEL423</strain>
    </source>
</reference>
<accession>A0A177WG01</accession>
<evidence type="ECO:0000313" key="5">
    <source>
        <dbReference type="Proteomes" id="UP000077115"/>
    </source>
</evidence>
<feature type="chain" id="PRO_5008077540" evidence="3">
    <location>
        <begin position="21"/>
        <end position="275"/>
    </location>
</feature>
<evidence type="ECO:0000313" key="4">
    <source>
        <dbReference type="EMBL" id="OAJ38614.1"/>
    </source>
</evidence>
<keyword evidence="1" id="KW-0175">Coiled coil</keyword>